<protein>
    <submittedName>
        <fullName evidence="2">Putative S-adenosyl-L-methionine (SAM)-dependent methyltransferase</fullName>
    </submittedName>
</protein>
<gene>
    <name evidence="2" type="ORF">MAGMO_0676</name>
</gene>
<proteinExistence type="predicted"/>
<dbReference type="EMBL" id="LO017727">
    <property type="protein sequence ID" value="CRH04880.1"/>
    <property type="molecule type" value="Genomic_DNA"/>
</dbReference>
<evidence type="ECO:0000313" key="2">
    <source>
        <dbReference type="EMBL" id="CRH04880.1"/>
    </source>
</evidence>
<keyword evidence="2" id="KW-0808">Transferase</keyword>
<dbReference type="Gene3D" id="3.40.50.150">
    <property type="entry name" value="Vaccinia Virus protein VP39"/>
    <property type="match status" value="1"/>
</dbReference>
<dbReference type="Pfam" id="PF08241">
    <property type="entry name" value="Methyltransf_11"/>
    <property type="match status" value="1"/>
</dbReference>
<feature type="domain" description="Methyltransferase type 11" evidence="1">
    <location>
        <begin position="79"/>
        <end position="167"/>
    </location>
</feature>
<keyword evidence="2" id="KW-0489">Methyltransferase</keyword>
<reference evidence="2" key="1">
    <citation type="submission" date="2015-04" db="EMBL/GenBank/DDBJ databases">
        <authorList>
            <person name="Syromyatnikov M.Y."/>
            <person name="Popov V.N."/>
        </authorList>
    </citation>
    <scope>NUCLEOTIDE SEQUENCE</scope>
    <source>
        <strain evidence="2">MO-1</strain>
    </source>
</reference>
<dbReference type="CDD" id="cd02440">
    <property type="entry name" value="AdoMet_MTases"/>
    <property type="match status" value="1"/>
</dbReference>
<dbReference type="AlphaFoldDB" id="A0A1S7LD63"/>
<organism evidence="2">
    <name type="scientific">Magnetococcus massalia (strain MO-1)</name>
    <dbReference type="NCBI Taxonomy" id="451514"/>
    <lineage>
        <taxon>Bacteria</taxon>
        <taxon>Pseudomonadati</taxon>
        <taxon>Pseudomonadota</taxon>
        <taxon>Magnetococcia</taxon>
        <taxon>Magnetococcales</taxon>
        <taxon>Magnetococcaceae</taxon>
        <taxon>Magnetococcus</taxon>
    </lineage>
</organism>
<accession>A0A1S7LD63</accession>
<dbReference type="InterPro" id="IPR013216">
    <property type="entry name" value="Methyltransf_11"/>
</dbReference>
<name>A0A1S7LD63_MAGMO</name>
<sequence length="219" mass="25566">MARLDFISEFHNRTQRNYLERVTSHDKAECTRVARQWGADYWDGPRQYGYGGYHYDGRWLPLAQKLAKQYSLTAESRVLDVGCGKGFLMYELTQAVPGIEVAGLDISPYAKEHAKEEVKEKITLGHARALPFADDQFDLVFSNTTLHNLQLPELDAAIREMERVAKQKFICVESYRNDAEKVNLLYWQLTCESFFSPEEWEWLYGRCGYTGDWDFIFFE</sequence>
<evidence type="ECO:0000259" key="1">
    <source>
        <dbReference type="Pfam" id="PF08241"/>
    </source>
</evidence>
<dbReference type="SUPFAM" id="SSF53335">
    <property type="entry name" value="S-adenosyl-L-methionine-dependent methyltransferases"/>
    <property type="match status" value="1"/>
</dbReference>
<dbReference type="InterPro" id="IPR029063">
    <property type="entry name" value="SAM-dependent_MTases_sf"/>
</dbReference>
<dbReference type="PANTHER" id="PTHR43861">
    <property type="entry name" value="TRANS-ACONITATE 2-METHYLTRANSFERASE-RELATED"/>
    <property type="match status" value="1"/>
</dbReference>
<dbReference type="GO" id="GO:0008757">
    <property type="term" value="F:S-adenosylmethionine-dependent methyltransferase activity"/>
    <property type="evidence" value="ECO:0007669"/>
    <property type="project" value="InterPro"/>
</dbReference>
<dbReference type="GO" id="GO:0032259">
    <property type="term" value="P:methylation"/>
    <property type="evidence" value="ECO:0007669"/>
    <property type="project" value="UniProtKB-KW"/>
</dbReference>